<keyword evidence="1" id="KW-0547">Nucleotide-binding</keyword>
<dbReference type="SMART" id="SM00173">
    <property type="entry name" value="RAS"/>
    <property type="match status" value="1"/>
</dbReference>
<proteinExistence type="predicted"/>
<evidence type="ECO:0000313" key="5">
    <source>
        <dbReference type="Proteomes" id="UP000245119"/>
    </source>
</evidence>
<feature type="region of interest" description="Disordered" evidence="3">
    <location>
        <begin position="1"/>
        <end position="28"/>
    </location>
</feature>
<dbReference type="PROSITE" id="PS51420">
    <property type="entry name" value="RHO"/>
    <property type="match status" value="1"/>
</dbReference>
<dbReference type="EMBL" id="PZQS01000001">
    <property type="protein sequence ID" value="PVD38532.1"/>
    <property type="molecule type" value="Genomic_DNA"/>
</dbReference>
<accession>A0A2T7PYM9</accession>
<feature type="compositionally biased region" description="Basic residues" evidence="3">
    <location>
        <begin position="1"/>
        <end position="11"/>
    </location>
</feature>
<evidence type="ECO:0000313" key="4">
    <source>
        <dbReference type="EMBL" id="PVD38532.1"/>
    </source>
</evidence>
<dbReference type="InterPro" id="IPR027417">
    <property type="entry name" value="P-loop_NTPase"/>
</dbReference>
<keyword evidence="5" id="KW-1185">Reference proteome</keyword>
<dbReference type="Pfam" id="PF00071">
    <property type="entry name" value="Ras"/>
    <property type="match status" value="1"/>
</dbReference>
<keyword evidence="2" id="KW-0342">GTP-binding</keyword>
<gene>
    <name evidence="4" type="ORF">C0Q70_01148</name>
</gene>
<reference evidence="4 5" key="1">
    <citation type="submission" date="2018-04" db="EMBL/GenBank/DDBJ databases">
        <title>The genome of golden apple snail Pomacea canaliculata provides insight into stress tolerance and invasive adaptation.</title>
        <authorList>
            <person name="Liu C."/>
            <person name="Liu B."/>
            <person name="Ren Y."/>
            <person name="Zhang Y."/>
            <person name="Wang H."/>
            <person name="Li S."/>
            <person name="Jiang F."/>
            <person name="Yin L."/>
            <person name="Zhang G."/>
            <person name="Qian W."/>
            <person name="Fan W."/>
        </authorList>
    </citation>
    <scope>NUCLEOTIDE SEQUENCE [LARGE SCALE GENOMIC DNA]</scope>
    <source>
        <strain evidence="4">SZHN2017</strain>
        <tissue evidence="4">Muscle</tissue>
    </source>
</reference>
<feature type="region of interest" description="Disordered" evidence="3">
    <location>
        <begin position="96"/>
        <end position="115"/>
    </location>
</feature>
<evidence type="ECO:0000256" key="1">
    <source>
        <dbReference type="ARBA" id="ARBA00022741"/>
    </source>
</evidence>
<dbReference type="PRINTS" id="PR00449">
    <property type="entry name" value="RASTRNSFRMNG"/>
</dbReference>
<dbReference type="SUPFAM" id="SSF52540">
    <property type="entry name" value="P-loop containing nucleoside triphosphate hydrolases"/>
    <property type="match status" value="1"/>
</dbReference>
<dbReference type="InterPro" id="IPR005225">
    <property type="entry name" value="Small_GTP-bd"/>
</dbReference>
<dbReference type="PANTHER" id="PTHR24072">
    <property type="entry name" value="RHO FAMILY GTPASE"/>
    <property type="match status" value="1"/>
</dbReference>
<evidence type="ECO:0000256" key="2">
    <source>
        <dbReference type="ARBA" id="ARBA00023134"/>
    </source>
</evidence>
<dbReference type="Proteomes" id="UP000245119">
    <property type="component" value="Linkage Group LG1"/>
</dbReference>
<organism evidence="4 5">
    <name type="scientific">Pomacea canaliculata</name>
    <name type="common">Golden apple snail</name>
    <dbReference type="NCBI Taxonomy" id="400727"/>
    <lineage>
        <taxon>Eukaryota</taxon>
        <taxon>Metazoa</taxon>
        <taxon>Spiralia</taxon>
        <taxon>Lophotrochozoa</taxon>
        <taxon>Mollusca</taxon>
        <taxon>Gastropoda</taxon>
        <taxon>Caenogastropoda</taxon>
        <taxon>Architaenioglossa</taxon>
        <taxon>Ampullarioidea</taxon>
        <taxon>Ampullariidae</taxon>
        <taxon>Pomacea</taxon>
    </lineage>
</organism>
<dbReference type="PROSITE" id="PS51421">
    <property type="entry name" value="RAS"/>
    <property type="match status" value="1"/>
</dbReference>
<dbReference type="PROSITE" id="PS51419">
    <property type="entry name" value="RAB"/>
    <property type="match status" value="1"/>
</dbReference>
<evidence type="ECO:0000256" key="3">
    <source>
        <dbReference type="SAM" id="MobiDB-lite"/>
    </source>
</evidence>
<dbReference type="InterPro" id="IPR003578">
    <property type="entry name" value="Small_GTPase_Rho"/>
</dbReference>
<dbReference type="SMART" id="SM00174">
    <property type="entry name" value="RHO"/>
    <property type="match status" value="1"/>
</dbReference>
<sequence>MRARNVVRKSSPRSGGGGREMGRKDLSHLKQLRNDRVCRHGDSRGLVCRCDITVAAGEDDGSEDGGKDMSAHQLHHRHLPRGLRSHSVRQLLRNSECRRADSESPALGHGRAGDYDRLRPLAYPNTDVFILCFSLTSETSLRNIKAKWYPEIREHCPQIPIVLVGTKLDLRNNKETIRQMRADKKNPVSHSQGSELAKQIKAKHYMECSAKTQENVKDVFLETVRVRH</sequence>
<dbReference type="NCBIfam" id="TIGR00231">
    <property type="entry name" value="small_GTP"/>
    <property type="match status" value="1"/>
</dbReference>
<dbReference type="GO" id="GO:0005525">
    <property type="term" value="F:GTP binding"/>
    <property type="evidence" value="ECO:0007669"/>
    <property type="project" value="UniProtKB-KW"/>
</dbReference>
<dbReference type="InterPro" id="IPR001806">
    <property type="entry name" value="Small_GTPase"/>
</dbReference>
<dbReference type="OrthoDB" id="8830751at2759"/>
<dbReference type="AlphaFoldDB" id="A0A2T7PYM9"/>
<comment type="caution">
    <text evidence="4">The sequence shown here is derived from an EMBL/GenBank/DDBJ whole genome shotgun (WGS) entry which is preliminary data.</text>
</comment>
<dbReference type="Gene3D" id="3.40.50.300">
    <property type="entry name" value="P-loop containing nucleotide triphosphate hydrolases"/>
    <property type="match status" value="1"/>
</dbReference>
<dbReference type="GO" id="GO:0007264">
    <property type="term" value="P:small GTPase-mediated signal transduction"/>
    <property type="evidence" value="ECO:0007669"/>
    <property type="project" value="InterPro"/>
</dbReference>
<protein>
    <submittedName>
        <fullName evidence="4">Uncharacterized protein</fullName>
    </submittedName>
</protein>
<name>A0A2T7PYM9_POMCA</name>
<dbReference type="GO" id="GO:0003924">
    <property type="term" value="F:GTPase activity"/>
    <property type="evidence" value="ECO:0007669"/>
    <property type="project" value="InterPro"/>
</dbReference>
<dbReference type="CDD" id="cd00157">
    <property type="entry name" value="Rho"/>
    <property type="match status" value="1"/>
</dbReference>
<dbReference type="SMART" id="SM00175">
    <property type="entry name" value="RAB"/>
    <property type="match status" value="1"/>
</dbReference>
<dbReference type="STRING" id="400727.A0A2T7PYM9"/>